<dbReference type="Pfam" id="PF00067">
    <property type="entry name" value="p450"/>
    <property type="match status" value="1"/>
</dbReference>
<evidence type="ECO:0000256" key="4">
    <source>
        <dbReference type="ARBA" id="ARBA00023004"/>
    </source>
</evidence>
<keyword evidence="5 6" id="KW-0349">Heme</keyword>
<accession>A0A6A6JCD8</accession>
<dbReference type="PRINTS" id="PR00385">
    <property type="entry name" value="P450"/>
</dbReference>
<keyword evidence="3 5" id="KW-0479">Metal-binding</keyword>
<keyword evidence="7" id="KW-0812">Transmembrane</keyword>
<dbReference type="AlphaFoldDB" id="A0A6A6JCD8"/>
<dbReference type="GO" id="GO:0016705">
    <property type="term" value="F:oxidoreductase activity, acting on paired donors, with incorporation or reduction of molecular oxygen"/>
    <property type="evidence" value="ECO:0007669"/>
    <property type="project" value="InterPro"/>
</dbReference>
<keyword evidence="7" id="KW-0472">Membrane</keyword>
<dbReference type="PROSITE" id="PS00086">
    <property type="entry name" value="CYTOCHROME_P450"/>
    <property type="match status" value="1"/>
</dbReference>
<dbReference type="Gene3D" id="1.10.630.10">
    <property type="entry name" value="Cytochrome P450"/>
    <property type="match status" value="1"/>
</dbReference>
<evidence type="ECO:0000313" key="9">
    <source>
        <dbReference type="Proteomes" id="UP000800097"/>
    </source>
</evidence>
<dbReference type="EMBL" id="ML986516">
    <property type="protein sequence ID" value="KAF2272859.1"/>
    <property type="molecule type" value="Genomic_DNA"/>
</dbReference>
<dbReference type="PANTHER" id="PTHR24305">
    <property type="entry name" value="CYTOCHROME P450"/>
    <property type="match status" value="1"/>
</dbReference>
<dbReference type="InterPro" id="IPR001128">
    <property type="entry name" value="Cyt_P450"/>
</dbReference>
<dbReference type="PANTHER" id="PTHR24305:SF78">
    <property type="entry name" value="P450, PUTATIVE (EUROFUNG)-RELATED"/>
    <property type="match status" value="1"/>
</dbReference>
<evidence type="ECO:0000256" key="6">
    <source>
        <dbReference type="RuleBase" id="RU000461"/>
    </source>
</evidence>
<sequence>MRGDILHTAFASAICGVLFHLLVLALPFEFELVMFHFMATYVVASVGYTFTLMQVYGMTFLGALGRVALSSVIFNAATLSSIAIYRLFFHRCRNIPGPVLARLTRFYAMYQTAKEMTYFKELDKMHQKYGDFVRVGPRDVSVMRKEALPLVYGPKTECRKATWYGQQGHNPKKLSLSMLRDKKLYRLRRRAWDRGLSMKALASYETRIKANVEKFISQIQKRSGEGIDATAWSMLYSFDIMGDVGFSKDFENLSSGTEHPAIKVLHDHVKILATLVTVPWLLNMFASIPGAGSQFAIFFKICADQLDAKVKGWSGEKQPEDVMSWLLKAVKENDVSAAPSREALEDDCRVLIIAGSDTKATALACLLYYLAKYPRVQKKLQALIGEAMLGGYSEWSYTKVKSVTYLDDIINETLRLKPPFMVLPPRETPPQGMHIGDTYIPGNTNVYVAPILIHRDPRWWKEPEEFLPERWGELRAEMHTDEAPYIPFNSGLHSCPGQNLAIVSLRYLVSSVVQNFDIEFAPGETGETFDKDFEDTALMKLPPLKLRFVKRG</sequence>
<dbReference type="GO" id="GO:0004497">
    <property type="term" value="F:monooxygenase activity"/>
    <property type="evidence" value="ECO:0007669"/>
    <property type="project" value="UniProtKB-KW"/>
</dbReference>
<reference evidence="8" key="1">
    <citation type="journal article" date="2020" name="Stud. Mycol.">
        <title>101 Dothideomycetes genomes: a test case for predicting lifestyles and emergence of pathogens.</title>
        <authorList>
            <person name="Haridas S."/>
            <person name="Albert R."/>
            <person name="Binder M."/>
            <person name="Bloem J."/>
            <person name="Labutti K."/>
            <person name="Salamov A."/>
            <person name="Andreopoulos B."/>
            <person name="Baker S."/>
            <person name="Barry K."/>
            <person name="Bills G."/>
            <person name="Bluhm B."/>
            <person name="Cannon C."/>
            <person name="Castanera R."/>
            <person name="Culley D."/>
            <person name="Daum C."/>
            <person name="Ezra D."/>
            <person name="Gonzalez J."/>
            <person name="Henrissat B."/>
            <person name="Kuo A."/>
            <person name="Liang C."/>
            <person name="Lipzen A."/>
            <person name="Lutzoni F."/>
            <person name="Magnuson J."/>
            <person name="Mondo S."/>
            <person name="Nolan M."/>
            <person name="Ohm R."/>
            <person name="Pangilinan J."/>
            <person name="Park H.-J."/>
            <person name="Ramirez L."/>
            <person name="Alfaro M."/>
            <person name="Sun H."/>
            <person name="Tritt A."/>
            <person name="Yoshinaga Y."/>
            <person name="Zwiers L.-H."/>
            <person name="Turgeon B."/>
            <person name="Goodwin S."/>
            <person name="Spatafora J."/>
            <person name="Crous P."/>
            <person name="Grigoriev I."/>
        </authorList>
    </citation>
    <scope>NUCLEOTIDE SEQUENCE</scope>
    <source>
        <strain evidence="8">CBS 379.55</strain>
    </source>
</reference>
<name>A0A6A6JCD8_WESOR</name>
<keyword evidence="7" id="KW-1133">Transmembrane helix</keyword>
<dbReference type="OrthoDB" id="6692864at2759"/>
<keyword evidence="6" id="KW-0560">Oxidoreductase</keyword>
<keyword evidence="9" id="KW-1185">Reference proteome</keyword>
<dbReference type="InterPro" id="IPR017972">
    <property type="entry name" value="Cyt_P450_CS"/>
</dbReference>
<comment type="cofactor">
    <cofactor evidence="1 5">
        <name>heme</name>
        <dbReference type="ChEBI" id="CHEBI:30413"/>
    </cofactor>
</comment>
<feature type="transmembrane region" description="Helical" evidence="7">
    <location>
        <begin position="34"/>
        <end position="55"/>
    </location>
</feature>
<dbReference type="InterPro" id="IPR050121">
    <property type="entry name" value="Cytochrome_P450_monoxygenase"/>
</dbReference>
<evidence type="ECO:0000256" key="7">
    <source>
        <dbReference type="SAM" id="Phobius"/>
    </source>
</evidence>
<evidence type="ECO:0000313" key="8">
    <source>
        <dbReference type="EMBL" id="KAF2272859.1"/>
    </source>
</evidence>
<dbReference type="GO" id="GO:0005506">
    <property type="term" value="F:iron ion binding"/>
    <property type="evidence" value="ECO:0007669"/>
    <property type="project" value="InterPro"/>
</dbReference>
<gene>
    <name evidence="8" type="ORF">EI97DRAFT_436631</name>
</gene>
<evidence type="ECO:0000256" key="5">
    <source>
        <dbReference type="PIRSR" id="PIRSR602403-1"/>
    </source>
</evidence>
<dbReference type="InterPro" id="IPR002403">
    <property type="entry name" value="Cyt_P450_E_grp-IV"/>
</dbReference>
<proteinExistence type="inferred from homology"/>
<feature type="transmembrane region" description="Helical" evidence="7">
    <location>
        <begin position="67"/>
        <end position="88"/>
    </location>
</feature>
<evidence type="ECO:0000256" key="3">
    <source>
        <dbReference type="ARBA" id="ARBA00022723"/>
    </source>
</evidence>
<dbReference type="SUPFAM" id="SSF48264">
    <property type="entry name" value="Cytochrome P450"/>
    <property type="match status" value="1"/>
</dbReference>
<evidence type="ECO:0000256" key="2">
    <source>
        <dbReference type="ARBA" id="ARBA00010617"/>
    </source>
</evidence>
<dbReference type="PRINTS" id="PR00465">
    <property type="entry name" value="EP450IV"/>
</dbReference>
<dbReference type="GeneID" id="54552334"/>
<evidence type="ECO:0000256" key="1">
    <source>
        <dbReference type="ARBA" id="ARBA00001971"/>
    </source>
</evidence>
<protein>
    <submittedName>
        <fullName evidence="8">Cytochrome P450 67</fullName>
    </submittedName>
</protein>
<dbReference type="InterPro" id="IPR036396">
    <property type="entry name" value="Cyt_P450_sf"/>
</dbReference>
<keyword evidence="6" id="KW-0503">Monooxygenase</keyword>
<dbReference type="RefSeq" id="XP_033650398.1">
    <property type="nucleotide sequence ID" value="XM_033799159.1"/>
</dbReference>
<feature type="binding site" description="axial binding residue" evidence="5">
    <location>
        <position position="495"/>
    </location>
    <ligand>
        <name>heme</name>
        <dbReference type="ChEBI" id="CHEBI:30413"/>
    </ligand>
    <ligandPart>
        <name>Fe</name>
        <dbReference type="ChEBI" id="CHEBI:18248"/>
    </ligandPart>
</feature>
<dbReference type="Proteomes" id="UP000800097">
    <property type="component" value="Unassembled WGS sequence"/>
</dbReference>
<feature type="transmembrane region" description="Helical" evidence="7">
    <location>
        <begin position="7"/>
        <end position="28"/>
    </location>
</feature>
<dbReference type="GO" id="GO:0020037">
    <property type="term" value="F:heme binding"/>
    <property type="evidence" value="ECO:0007669"/>
    <property type="project" value="InterPro"/>
</dbReference>
<organism evidence="8 9">
    <name type="scientific">Westerdykella ornata</name>
    <dbReference type="NCBI Taxonomy" id="318751"/>
    <lineage>
        <taxon>Eukaryota</taxon>
        <taxon>Fungi</taxon>
        <taxon>Dikarya</taxon>
        <taxon>Ascomycota</taxon>
        <taxon>Pezizomycotina</taxon>
        <taxon>Dothideomycetes</taxon>
        <taxon>Pleosporomycetidae</taxon>
        <taxon>Pleosporales</taxon>
        <taxon>Sporormiaceae</taxon>
        <taxon>Westerdykella</taxon>
    </lineage>
</organism>
<keyword evidence="4 5" id="KW-0408">Iron</keyword>
<comment type="similarity">
    <text evidence="2 6">Belongs to the cytochrome P450 family.</text>
</comment>
<dbReference type="CDD" id="cd11061">
    <property type="entry name" value="CYP67-like"/>
    <property type="match status" value="1"/>
</dbReference>